<feature type="compositionally biased region" description="Basic and acidic residues" evidence="5">
    <location>
        <begin position="85"/>
        <end position="108"/>
    </location>
</feature>
<dbReference type="Proteomes" id="UP000264071">
    <property type="component" value="Unassembled WGS sequence"/>
</dbReference>
<dbReference type="InterPro" id="IPR037682">
    <property type="entry name" value="TonB_C"/>
</dbReference>
<dbReference type="AlphaFoldDB" id="A0A3D4VAL2"/>
<keyword evidence="2" id="KW-0812">Transmembrane</keyword>
<evidence type="ECO:0000256" key="4">
    <source>
        <dbReference type="ARBA" id="ARBA00023136"/>
    </source>
</evidence>
<feature type="region of interest" description="Disordered" evidence="5">
    <location>
        <begin position="85"/>
        <end position="123"/>
    </location>
</feature>
<gene>
    <name evidence="7" type="ORF">DGD08_13130</name>
</gene>
<dbReference type="GO" id="GO:0016020">
    <property type="term" value="C:membrane"/>
    <property type="evidence" value="ECO:0007669"/>
    <property type="project" value="UniProtKB-SubCell"/>
</dbReference>
<organism evidence="7 8">
    <name type="scientific">Gemmatimonas aurantiaca</name>
    <dbReference type="NCBI Taxonomy" id="173480"/>
    <lineage>
        <taxon>Bacteria</taxon>
        <taxon>Pseudomonadati</taxon>
        <taxon>Gemmatimonadota</taxon>
        <taxon>Gemmatimonadia</taxon>
        <taxon>Gemmatimonadales</taxon>
        <taxon>Gemmatimonadaceae</taxon>
        <taxon>Gemmatimonas</taxon>
    </lineage>
</organism>
<keyword evidence="4" id="KW-0472">Membrane</keyword>
<proteinExistence type="predicted"/>
<dbReference type="SUPFAM" id="SSF74653">
    <property type="entry name" value="TolA/TonB C-terminal domain"/>
    <property type="match status" value="1"/>
</dbReference>
<dbReference type="Pfam" id="PF03544">
    <property type="entry name" value="TonB_C"/>
    <property type="match status" value="1"/>
</dbReference>
<accession>A0A3D4VAL2</accession>
<evidence type="ECO:0000259" key="6">
    <source>
        <dbReference type="PROSITE" id="PS52015"/>
    </source>
</evidence>
<sequence>MQRTASVNAEITGRSSGRYRRLIMPSYPRRNHHRGDCMFTLLLESRAATVQQVRGRTGGSAGSTAVSVLIHGALATTLILLTATHDRPAEKAPPQERLRITTVDRPKDPTPPATTTPATAVPNTAPSIAAAPLVPALPTIIDIPNTIPAIDLSRAPTSEADFATGRRGSPLGVPGGTGTGSVVPSTNGYFSEAQVEKPVMVLPGKGPAFPEVLRSVGTQGTVLAQFVVDSTGRVIVDTFTALQSDHPLFTASVRSALTRMRFVPAEIAGRRVAQLVQQPFQFTLH</sequence>
<protein>
    <submittedName>
        <fullName evidence="7">TonB family protein</fullName>
    </submittedName>
</protein>
<reference evidence="7 8" key="1">
    <citation type="journal article" date="2018" name="Nat. Biotechnol.">
        <title>A standardized bacterial taxonomy based on genome phylogeny substantially revises the tree of life.</title>
        <authorList>
            <person name="Parks D.H."/>
            <person name="Chuvochina M."/>
            <person name="Waite D.W."/>
            <person name="Rinke C."/>
            <person name="Skarshewski A."/>
            <person name="Chaumeil P.A."/>
            <person name="Hugenholtz P."/>
        </authorList>
    </citation>
    <scope>NUCLEOTIDE SEQUENCE [LARGE SCALE GENOMIC DNA]</scope>
    <source>
        <strain evidence="7">UBA8844</strain>
    </source>
</reference>
<evidence type="ECO:0000256" key="3">
    <source>
        <dbReference type="ARBA" id="ARBA00022989"/>
    </source>
</evidence>
<dbReference type="PROSITE" id="PS52015">
    <property type="entry name" value="TONB_CTD"/>
    <property type="match status" value="1"/>
</dbReference>
<evidence type="ECO:0000313" key="8">
    <source>
        <dbReference type="Proteomes" id="UP000264071"/>
    </source>
</evidence>
<comment type="subcellular location">
    <subcellularLocation>
        <location evidence="1">Membrane</location>
        <topology evidence="1">Single-pass membrane protein</topology>
    </subcellularLocation>
</comment>
<dbReference type="InterPro" id="IPR006260">
    <property type="entry name" value="TonB/TolA_C"/>
</dbReference>
<keyword evidence="3" id="KW-1133">Transmembrane helix</keyword>
<dbReference type="NCBIfam" id="TIGR01352">
    <property type="entry name" value="tonB_Cterm"/>
    <property type="match status" value="1"/>
</dbReference>
<evidence type="ECO:0000256" key="5">
    <source>
        <dbReference type="SAM" id="MobiDB-lite"/>
    </source>
</evidence>
<feature type="region of interest" description="Disordered" evidence="5">
    <location>
        <begin position="158"/>
        <end position="178"/>
    </location>
</feature>
<evidence type="ECO:0000256" key="2">
    <source>
        <dbReference type="ARBA" id="ARBA00022692"/>
    </source>
</evidence>
<feature type="domain" description="TonB C-terminal" evidence="6">
    <location>
        <begin position="194"/>
        <end position="285"/>
    </location>
</feature>
<evidence type="ECO:0000256" key="1">
    <source>
        <dbReference type="ARBA" id="ARBA00004167"/>
    </source>
</evidence>
<dbReference type="EMBL" id="DPIY01000010">
    <property type="protein sequence ID" value="HCT58141.1"/>
    <property type="molecule type" value="Genomic_DNA"/>
</dbReference>
<evidence type="ECO:0000313" key="7">
    <source>
        <dbReference type="EMBL" id="HCT58141.1"/>
    </source>
</evidence>
<name>A0A3D4VAL2_9BACT</name>
<dbReference type="GO" id="GO:0055085">
    <property type="term" value="P:transmembrane transport"/>
    <property type="evidence" value="ECO:0007669"/>
    <property type="project" value="InterPro"/>
</dbReference>
<dbReference type="Gene3D" id="3.30.1150.10">
    <property type="match status" value="1"/>
</dbReference>
<dbReference type="OMA" id="TIQLMEM"/>
<comment type="caution">
    <text evidence="7">The sequence shown here is derived from an EMBL/GenBank/DDBJ whole genome shotgun (WGS) entry which is preliminary data.</text>
</comment>